<dbReference type="SUPFAM" id="SSF52540">
    <property type="entry name" value="P-loop containing nucleoside triphosphate hydrolases"/>
    <property type="match status" value="1"/>
</dbReference>
<dbReference type="InterPro" id="IPR003439">
    <property type="entry name" value="ABC_transporter-like_ATP-bd"/>
</dbReference>
<dbReference type="PANTHER" id="PTHR42788:SF13">
    <property type="entry name" value="ALIPHATIC SULFONATES IMPORT ATP-BINDING PROTEIN SSUB"/>
    <property type="match status" value="1"/>
</dbReference>
<feature type="non-terminal residue" evidence="3">
    <location>
        <position position="67"/>
    </location>
</feature>
<organism evidence="3">
    <name type="scientific">Acholeplasma laidlawii</name>
    <dbReference type="NCBI Taxonomy" id="2148"/>
    <lineage>
        <taxon>Bacteria</taxon>
        <taxon>Bacillati</taxon>
        <taxon>Mycoplasmatota</taxon>
        <taxon>Mollicutes</taxon>
        <taxon>Acholeplasmatales</taxon>
        <taxon>Acholeplasmataceae</taxon>
        <taxon>Acholeplasma</taxon>
    </lineage>
</organism>
<dbReference type="GO" id="GO:0016887">
    <property type="term" value="F:ATP hydrolysis activity"/>
    <property type="evidence" value="ECO:0007669"/>
    <property type="project" value="InterPro"/>
</dbReference>
<dbReference type="PANTHER" id="PTHR42788">
    <property type="entry name" value="TAURINE IMPORT ATP-BINDING PROTEIN-RELATED"/>
    <property type="match status" value="1"/>
</dbReference>
<proteinExistence type="predicted"/>
<sequence length="67" mass="7634">MLYTGKVSINMLEVRKLTKYYEIGEQRFDAVKGINLTFRQDEFVSILGESGSVKTTLLNLIGGLDRY</sequence>
<dbReference type="AlphaFoldDB" id="Q9RP82"/>
<dbReference type="EMBL" id="AF167102">
    <property type="protein sequence ID" value="AAD55803.1"/>
    <property type="molecule type" value="Genomic_DNA"/>
</dbReference>
<gene>
    <name evidence="3" type="primary">abc</name>
</gene>
<keyword evidence="1" id="KW-0813">Transport</keyword>
<dbReference type="GO" id="GO:0005524">
    <property type="term" value="F:ATP binding"/>
    <property type="evidence" value="ECO:0007669"/>
    <property type="project" value="InterPro"/>
</dbReference>
<evidence type="ECO:0000313" key="3">
    <source>
        <dbReference type="EMBL" id="AAD55803.1"/>
    </source>
</evidence>
<dbReference type="Gene3D" id="3.40.50.300">
    <property type="entry name" value="P-loop containing nucleotide triphosphate hydrolases"/>
    <property type="match status" value="1"/>
</dbReference>
<reference evidence="3" key="1">
    <citation type="journal article" date="2000" name="Mol. Biol. (Mosk.)">
        <title>Analysis of genes, coding for DNA gyrase from the mycoplasma Acholeplasma laidlawii PG-8B.</title>
        <authorList>
            <person name="Taganov K.D."/>
            <person name="Gushchin A.E."/>
            <person name="Akopian T.A."/>
            <person name="Oparina N.Y."/>
            <person name="Abramycheva N.Y."/>
            <person name="Govorun V.M."/>
        </authorList>
    </citation>
    <scope>NUCLEOTIDE SEQUENCE</scope>
    <source>
        <strain evidence="3">PG-8B</strain>
    </source>
</reference>
<name>Q9RP82_ACHLA</name>
<accession>Q9RP82</accession>
<protein>
    <submittedName>
        <fullName evidence="3">Hypothetical ABC transporter</fullName>
    </submittedName>
</protein>
<evidence type="ECO:0000259" key="2">
    <source>
        <dbReference type="Pfam" id="PF00005"/>
    </source>
</evidence>
<evidence type="ECO:0000256" key="1">
    <source>
        <dbReference type="ARBA" id="ARBA00022448"/>
    </source>
</evidence>
<dbReference type="InterPro" id="IPR027417">
    <property type="entry name" value="P-loop_NTPase"/>
</dbReference>
<feature type="domain" description="ABC transporter" evidence="2">
    <location>
        <begin position="31"/>
        <end position="64"/>
    </location>
</feature>
<dbReference type="InterPro" id="IPR050166">
    <property type="entry name" value="ABC_transporter_ATP-bind"/>
</dbReference>
<dbReference type="Pfam" id="PF00005">
    <property type="entry name" value="ABC_tran"/>
    <property type="match status" value="1"/>
</dbReference>